<organism evidence="1 2">
    <name type="scientific">Blastomyces silverae</name>
    <dbReference type="NCBI Taxonomy" id="2060906"/>
    <lineage>
        <taxon>Eukaryota</taxon>
        <taxon>Fungi</taxon>
        <taxon>Dikarya</taxon>
        <taxon>Ascomycota</taxon>
        <taxon>Pezizomycotina</taxon>
        <taxon>Eurotiomycetes</taxon>
        <taxon>Eurotiomycetidae</taxon>
        <taxon>Onygenales</taxon>
        <taxon>Ajellomycetaceae</taxon>
        <taxon>Blastomyces</taxon>
    </lineage>
</organism>
<dbReference type="EMBL" id="LDEV01002287">
    <property type="protein sequence ID" value="KLJ09684.1"/>
    <property type="molecule type" value="Genomic_DNA"/>
</dbReference>
<proteinExistence type="predicted"/>
<evidence type="ECO:0000313" key="1">
    <source>
        <dbReference type="EMBL" id="KLJ09684.1"/>
    </source>
</evidence>
<dbReference type="AlphaFoldDB" id="A0A0H1BDY4"/>
<name>A0A0H1BDY4_9EURO</name>
<reference evidence="2" key="1">
    <citation type="journal article" date="2015" name="PLoS Genet.">
        <title>The dynamic genome and transcriptome of the human fungal pathogen Blastomyces and close relative Emmonsia.</title>
        <authorList>
            <person name="Munoz J.F."/>
            <person name="Gauthier G.M."/>
            <person name="Desjardins C.A."/>
            <person name="Gallo J.E."/>
            <person name="Holder J."/>
            <person name="Sullivan T.D."/>
            <person name="Marty A.J."/>
            <person name="Carmen J.C."/>
            <person name="Chen Z."/>
            <person name="Ding L."/>
            <person name="Gujja S."/>
            <person name="Magrini V."/>
            <person name="Misas E."/>
            <person name="Mitreva M."/>
            <person name="Priest M."/>
            <person name="Saif S."/>
            <person name="Whiston E.A."/>
            <person name="Young S."/>
            <person name="Zeng Q."/>
            <person name="Goldman W.E."/>
            <person name="Mardis E.R."/>
            <person name="Taylor J.W."/>
            <person name="McEwen J.G."/>
            <person name="Clay O.K."/>
            <person name="Klein B.S."/>
            <person name="Cuomo C.A."/>
        </authorList>
    </citation>
    <scope>NUCLEOTIDE SEQUENCE [LARGE SCALE GENOMIC DNA]</scope>
    <source>
        <strain evidence="2">UAMH 139</strain>
    </source>
</reference>
<evidence type="ECO:0000313" key="2">
    <source>
        <dbReference type="Proteomes" id="UP000053573"/>
    </source>
</evidence>
<dbReference type="OrthoDB" id="4185683at2759"/>
<comment type="caution">
    <text evidence="1">The sequence shown here is derived from an EMBL/GenBank/DDBJ whole genome shotgun (WGS) entry which is preliminary data.</text>
</comment>
<gene>
    <name evidence="1" type="ORF">EMPG_14888</name>
</gene>
<protein>
    <submittedName>
        <fullName evidence="1">Uncharacterized protein</fullName>
    </submittedName>
</protein>
<keyword evidence="2" id="KW-1185">Reference proteome</keyword>
<sequence length="93" mass="11067">MTQMKLSEMIENTDQSVIDLSQNRKFQRNVFLFTLLNTLNDVSLQKDQLLIMMTNHIKYLNDVLIHSDCINRKILFQLADEKMSSCLFYMIFK</sequence>
<dbReference type="Proteomes" id="UP000053573">
    <property type="component" value="Unassembled WGS sequence"/>
</dbReference>
<accession>A0A0H1BDY4</accession>
<dbReference type="STRING" id="2060906.A0A0H1BDY4"/>